<name>A0A6I4XJP1_ENTGA</name>
<feature type="non-terminal residue" evidence="1">
    <location>
        <position position="146"/>
    </location>
</feature>
<dbReference type="RefSeq" id="WP_337192719.1">
    <property type="nucleotide sequence ID" value="NZ_WVTI01000420.1"/>
</dbReference>
<dbReference type="EMBL" id="WVTI01000420">
    <property type="protein sequence ID" value="MXS28015.1"/>
    <property type="molecule type" value="Genomic_DNA"/>
</dbReference>
<organism evidence="1 2">
    <name type="scientific">Enterococcus gallinarum</name>
    <dbReference type="NCBI Taxonomy" id="1353"/>
    <lineage>
        <taxon>Bacteria</taxon>
        <taxon>Bacillati</taxon>
        <taxon>Bacillota</taxon>
        <taxon>Bacilli</taxon>
        <taxon>Lactobacillales</taxon>
        <taxon>Enterococcaceae</taxon>
        <taxon>Enterococcus</taxon>
    </lineage>
</organism>
<evidence type="ECO:0000313" key="1">
    <source>
        <dbReference type="EMBL" id="MXS28015.1"/>
    </source>
</evidence>
<evidence type="ECO:0000313" key="2">
    <source>
        <dbReference type="Proteomes" id="UP000439965"/>
    </source>
</evidence>
<dbReference type="NCBIfam" id="TIGR01665">
    <property type="entry name" value="put_anti_recept"/>
    <property type="match status" value="1"/>
</dbReference>
<comment type="caution">
    <text evidence="1">The sequence shown here is derived from an EMBL/GenBank/DDBJ whole genome shotgun (WGS) entry which is preliminary data.</text>
</comment>
<reference evidence="1 2" key="1">
    <citation type="submission" date="2019-04" db="EMBL/GenBank/DDBJ databases">
        <title>Step-wise assembly of the neonatal virome modulated by breast feeding.</title>
        <authorList>
            <person name="Liang G."/>
            <person name="Bushman F."/>
        </authorList>
    </citation>
    <scope>NUCLEOTIDE SEQUENCE [LARGE SCALE GENOMIC DNA]</scope>
    <source>
        <strain evidence="1 2">E3404</strain>
    </source>
</reference>
<gene>
    <name evidence="1" type="ORF">GTI89_18395</name>
</gene>
<dbReference type="Proteomes" id="UP000439965">
    <property type="component" value="Unassembled WGS sequence"/>
</dbReference>
<sequence>LKDRIGEDNGFRIDLGVNLESIKETVDDLNIFNSLYLIGGTPDDVNYNEDQEPVTFAFLETKGVNDENRRITSRTNSECKTIEELKKWGQSLFDKERIHEPKVTHEINMVTLENTIEYQKLYGKMMKLNFGDTVYCDIEYNGITGV</sequence>
<proteinExistence type="predicted"/>
<feature type="non-terminal residue" evidence="1">
    <location>
        <position position="1"/>
    </location>
</feature>
<dbReference type="InterPro" id="IPR007119">
    <property type="entry name" value="Phage_tail_spike_N"/>
</dbReference>
<dbReference type="AlphaFoldDB" id="A0A6I4XJP1"/>
<accession>A0A6I4XJP1</accession>
<protein>
    <submittedName>
        <fullName evidence="1">Uncharacterized protein</fullName>
    </submittedName>
</protein>